<dbReference type="InterPro" id="IPR001173">
    <property type="entry name" value="Glyco_trans_2-like"/>
</dbReference>
<feature type="domain" description="Glycosyltransferase 2-like" evidence="1">
    <location>
        <begin position="7"/>
        <end position="145"/>
    </location>
</feature>
<dbReference type="CDD" id="cd00761">
    <property type="entry name" value="Glyco_tranf_GTA_type"/>
    <property type="match status" value="1"/>
</dbReference>
<dbReference type="AlphaFoldDB" id="A0A2H0DXF9"/>
<dbReference type="InterPro" id="IPR029044">
    <property type="entry name" value="Nucleotide-diphossugar_trans"/>
</dbReference>
<comment type="caution">
    <text evidence="2">The sequence shown here is derived from an EMBL/GenBank/DDBJ whole genome shotgun (WGS) entry which is preliminary data.</text>
</comment>
<gene>
    <name evidence="2" type="ORF">COW81_03305</name>
</gene>
<dbReference type="Pfam" id="PF00535">
    <property type="entry name" value="Glycos_transf_2"/>
    <property type="match status" value="1"/>
</dbReference>
<dbReference type="GO" id="GO:0016758">
    <property type="term" value="F:hexosyltransferase activity"/>
    <property type="evidence" value="ECO:0007669"/>
    <property type="project" value="UniProtKB-ARBA"/>
</dbReference>
<protein>
    <recommendedName>
        <fullName evidence="1">Glycosyltransferase 2-like domain-containing protein</fullName>
    </recommendedName>
</protein>
<organism evidence="2 3">
    <name type="scientific">Candidatus Campbellbacteria bacterium CG22_combo_CG10-13_8_21_14_all_36_13</name>
    <dbReference type="NCBI Taxonomy" id="1974529"/>
    <lineage>
        <taxon>Bacteria</taxon>
        <taxon>Candidatus Campbelliibacteriota</taxon>
    </lineage>
</organism>
<accession>A0A2H0DXF9</accession>
<dbReference type="Gene3D" id="3.90.550.10">
    <property type="entry name" value="Spore Coat Polysaccharide Biosynthesis Protein SpsA, Chain A"/>
    <property type="match status" value="1"/>
</dbReference>
<dbReference type="Proteomes" id="UP000231143">
    <property type="component" value="Unassembled WGS sequence"/>
</dbReference>
<proteinExistence type="predicted"/>
<dbReference type="SUPFAM" id="SSF53448">
    <property type="entry name" value="Nucleotide-diphospho-sugar transferases"/>
    <property type="match status" value="1"/>
</dbReference>
<name>A0A2H0DXF9_9BACT</name>
<evidence type="ECO:0000259" key="1">
    <source>
        <dbReference type="Pfam" id="PF00535"/>
    </source>
</evidence>
<evidence type="ECO:0000313" key="2">
    <source>
        <dbReference type="EMBL" id="PIP86864.1"/>
    </source>
</evidence>
<dbReference type="PANTHER" id="PTHR22916:SF3">
    <property type="entry name" value="UDP-GLCNAC:BETAGAL BETA-1,3-N-ACETYLGLUCOSAMINYLTRANSFERASE-LIKE PROTEIN 1"/>
    <property type="match status" value="1"/>
</dbReference>
<dbReference type="EMBL" id="PCTT01000044">
    <property type="protein sequence ID" value="PIP86864.1"/>
    <property type="molecule type" value="Genomic_DNA"/>
</dbReference>
<sequence length="277" mass="31950">MQEPLISVIIPARNSSNTLREAVLSIVNQTYKNLEILIIDDFSTDNTLEVATKLSQQDPRLKVYSSDLNDDQRFDKKLNRNINAGYSARNTGFSHVNGEFITFQDADDVSLLNRVEIQYTLLKKHDATHLSLDWQKYEESLIGTSIDLELFTEALKNYKTPKDLYSMAIRSKGCVAKISKKLNSSVPFNIKRMRVINKLFFGTLESYPGAGNSPLFKKEVIEKVQFRPLSDRIWPSFMGRGADRDFNFQVAETFKNSYVFSIPTYLWRQETQNKLYK</sequence>
<reference evidence="2 3" key="1">
    <citation type="submission" date="2017-09" db="EMBL/GenBank/DDBJ databases">
        <title>Depth-based differentiation of microbial function through sediment-hosted aquifers and enrichment of novel symbionts in the deep terrestrial subsurface.</title>
        <authorList>
            <person name="Probst A.J."/>
            <person name="Ladd B."/>
            <person name="Jarett J.K."/>
            <person name="Geller-Mcgrath D.E."/>
            <person name="Sieber C.M."/>
            <person name="Emerson J.B."/>
            <person name="Anantharaman K."/>
            <person name="Thomas B.C."/>
            <person name="Malmstrom R."/>
            <person name="Stieglmeier M."/>
            <person name="Klingl A."/>
            <person name="Woyke T."/>
            <person name="Ryan C.M."/>
            <person name="Banfield J.F."/>
        </authorList>
    </citation>
    <scope>NUCLEOTIDE SEQUENCE [LARGE SCALE GENOMIC DNA]</scope>
    <source>
        <strain evidence="2">CG22_combo_CG10-13_8_21_14_all_36_13</strain>
    </source>
</reference>
<dbReference type="PANTHER" id="PTHR22916">
    <property type="entry name" value="GLYCOSYLTRANSFERASE"/>
    <property type="match status" value="1"/>
</dbReference>
<evidence type="ECO:0000313" key="3">
    <source>
        <dbReference type="Proteomes" id="UP000231143"/>
    </source>
</evidence>